<dbReference type="PANTHER" id="PTHR43124">
    <property type="entry name" value="PURINE EFFLUX PUMP PBUE"/>
    <property type="match status" value="1"/>
</dbReference>
<evidence type="ECO:0000256" key="3">
    <source>
        <dbReference type="ARBA" id="ARBA00022692"/>
    </source>
</evidence>
<dbReference type="Gene3D" id="1.20.1250.20">
    <property type="entry name" value="MFS general substrate transporter like domains"/>
    <property type="match status" value="2"/>
</dbReference>
<reference evidence="9" key="1">
    <citation type="submission" date="2018-06" db="EMBL/GenBank/DDBJ databases">
        <title>Complete genome of Pseudomonas insecticola strain QZS01.</title>
        <authorList>
            <person name="Wang J."/>
            <person name="Su Q."/>
        </authorList>
    </citation>
    <scope>NUCLEOTIDE SEQUENCE [LARGE SCALE GENOMIC DNA]</scope>
    <source>
        <strain evidence="9">QZS01</strain>
    </source>
</reference>
<dbReference type="KEGG" id="emo:DM558_09220"/>
<feature type="transmembrane region" description="Helical" evidence="6">
    <location>
        <begin position="361"/>
        <end position="379"/>
    </location>
</feature>
<keyword evidence="4 6" id="KW-1133">Transmembrane helix</keyword>
<dbReference type="PROSITE" id="PS00217">
    <property type="entry name" value="SUGAR_TRANSPORT_2"/>
    <property type="match status" value="1"/>
</dbReference>
<evidence type="ECO:0000259" key="7">
    <source>
        <dbReference type="PROSITE" id="PS50850"/>
    </source>
</evidence>
<feature type="transmembrane region" description="Helical" evidence="6">
    <location>
        <begin position="173"/>
        <end position="195"/>
    </location>
</feature>
<evidence type="ECO:0000313" key="8">
    <source>
        <dbReference type="EMBL" id="AZS50948.1"/>
    </source>
</evidence>
<dbReference type="GO" id="GO:0022857">
    <property type="term" value="F:transmembrane transporter activity"/>
    <property type="evidence" value="ECO:0007669"/>
    <property type="project" value="InterPro"/>
</dbReference>
<feature type="transmembrane region" description="Helical" evidence="6">
    <location>
        <begin position="142"/>
        <end position="161"/>
    </location>
</feature>
<evidence type="ECO:0000313" key="9">
    <source>
        <dbReference type="Proteomes" id="UP000273143"/>
    </source>
</evidence>
<dbReference type="RefSeq" id="WP_127163659.1">
    <property type="nucleotide sequence ID" value="NZ_CP029822.1"/>
</dbReference>
<evidence type="ECO:0000256" key="1">
    <source>
        <dbReference type="ARBA" id="ARBA00004651"/>
    </source>
</evidence>
<dbReference type="InterPro" id="IPR011701">
    <property type="entry name" value="MFS"/>
</dbReference>
<keyword evidence="5 6" id="KW-0472">Membrane</keyword>
<feature type="transmembrane region" description="Helical" evidence="6">
    <location>
        <begin position="323"/>
        <end position="349"/>
    </location>
</feature>
<feature type="transmembrane region" description="Helical" evidence="6">
    <location>
        <begin position="266"/>
        <end position="287"/>
    </location>
</feature>
<dbReference type="PANTHER" id="PTHR43124:SF3">
    <property type="entry name" value="CHLORAMPHENICOL EFFLUX PUMP RV0191"/>
    <property type="match status" value="1"/>
</dbReference>
<evidence type="ECO:0000256" key="5">
    <source>
        <dbReference type="ARBA" id="ARBA00023136"/>
    </source>
</evidence>
<feature type="transmembrane region" description="Helical" evidence="6">
    <location>
        <begin position="84"/>
        <end position="103"/>
    </location>
</feature>
<dbReference type="InterPro" id="IPR005829">
    <property type="entry name" value="Sugar_transporter_CS"/>
</dbReference>
<dbReference type="PROSITE" id="PS50850">
    <property type="entry name" value="MFS"/>
    <property type="match status" value="1"/>
</dbReference>
<accession>A0A3S9XF68</accession>
<feature type="transmembrane region" description="Helical" evidence="6">
    <location>
        <begin position="15"/>
        <end position="33"/>
    </location>
</feature>
<dbReference type="InterPro" id="IPR036259">
    <property type="entry name" value="MFS_trans_sf"/>
</dbReference>
<dbReference type="SUPFAM" id="SSF103473">
    <property type="entry name" value="MFS general substrate transporter"/>
    <property type="match status" value="1"/>
</dbReference>
<evidence type="ECO:0000256" key="6">
    <source>
        <dbReference type="SAM" id="Phobius"/>
    </source>
</evidence>
<dbReference type="AlphaFoldDB" id="A0A3S9XF68"/>
<dbReference type="EMBL" id="CP029822">
    <property type="protein sequence ID" value="AZS50948.1"/>
    <property type="molecule type" value="Genomic_DNA"/>
</dbReference>
<evidence type="ECO:0000256" key="2">
    <source>
        <dbReference type="ARBA" id="ARBA00022475"/>
    </source>
</evidence>
<feature type="transmembrane region" description="Helical" evidence="6">
    <location>
        <begin position="391"/>
        <end position="412"/>
    </location>
</feature>
<proteinExistence type="predicted"/>
<dbReference type="Pfam" id="PF07690">
    <property type="entry name" value="MFS_1"/>
    <property type="match status" value="1"/>
</dbReference>
<sequence>MNTEGSLKQTTGMSYWMKLIIVLCLGWTVMWIYRQSLPGVYTEMGFDLNVSNTQLGFIATCYFFAYTAMQIPAGILVDKFGQKIIMIPGFILFMIAPVMIATASSINMIYFASVLAGIGCGTYYGSAYSLSSQNIPADKRGLSTAIINSGSALGMAVALIGSSLLVKAMGMKWQVMMFIAAALILVMVLVFAAIIKGGNPNKASANNATNTTADESAEEEKGSIIKRLFSLKMISIYFLYFGTCYGYYMIVTWLPKFLQSERGFEGVAIGFSASLVAIASIPGALLFSRISDKFRHKKVALIIGLEIAAAIMLFAIVKFDNYTALLVALVLYGLLGKLAVEPIIISFLADVAPKKGYGTTLGVFNCCGMASSVVAPPLTGAIIDATNSQLYGFYVAVAFLIIGAVSFALFNLKTKVQ</sequence>
<feature type="domain" description="Major facilitator superfamily (MFS) profile" evidence="7">
    <location>
        <begin position="19"/>
        <end position="415"/>
    </location>
</feature>
<dbReference type="InterPro" id="IPR020846">
    <property type="entry name" value="MFS_dom"/>
</dbReference>
<feature type="transmembrane region" description="Helical" evidence="6">
    <location>
        <begin position="53"/>
        <end position="77"/>
    </location>
</feature>
<feature type="transmembrane region" description="Helical" evidence="6">
    <location>
        <begin position="109"/>
        <end position="130"/>
    </location>
</feature>
<keyword evidence="2" id="KW-1003">Cell membrane</keyword>
<feature type="transmembrane region" description="Helical" evidence="6">
    <location>
        <begin position="299"/>
        <end position="317"/>
    </location>
</feature>
<keyword evidence="9" id="KW-1185">Reference proteome</keyword>
<organism evidence="8 9">
    <name type="scientific">Entomomonas moraniae</name>
    <dbReference type="NCBI Taxonomy" id="2213226"/>
    <lineage>
        <taxon>Bacteria</taxon>
        <taxon>Pseudomonadati</taxon>
        <taxon>Pseudomonadota</taxon>
        <taxon>Gammaproteobacteria</taxon>
        <taxon>Pseudomonadales</taxon>
        <taxon>Pseudomonadaceae</taxon>
        <taxon>Entomomonas</taxon>
    </lineage>
</organism>
<dbReference type="InterPro" id="IPR050189">
    <property type="entry name" value="MFS_Efflux_Transporters"/>
</dbReference>
<protein>
    <submittedName>
        <fullName evidence="8">MFS transporter</fullName>
    </submittedName>
</protein>
<keyword evidence="3 6" id="KW-0812">Transmembrane</keyword>
<feature type="transmembrane region" description="Helical" evidence="6">
    <location>
        <begin position="234"/>
        <end position="254"/>
    </location>
</feature>
<gene>
    <name evidence="8" type="ORF">DM558_09220</name>
</gene>
<dbReference type="Proteomes" id="UP000273143">
    <property type="component" value="Chromosome"/>
</dbReference>
<evidence type="ECO:0000256" key="4">
    <source>
        <dbReference type="ARBA" id="ARBA00022989"/>
    </source>
</evidence>
<comment type="subcellular location">
    <subcellularLocation>
        <location evidence="1">Cell membrane</location>
        <topology evidence="1">Multi-pass membrane protein</topology>
    </subcellularLocation>
</comment>
<name>A0A3S9XF68_9GAMM</name>
<dbReference type="GO" id="GO:0005886">
    <property type="term" value="C:plasma membrane"/>
    <property type="evidence" value="ECO:0007669"/>
    <property type="project" value="UniProtKB-SubCell"/>
</dbReference>